<evidence type="ECO:0000256" key="4">
    <source>
        <dbReference type="ARBA" id="ARBA00022452"/>
    </source>
</evidence>
<dbReference type="EMBL" id="PDOC01000001">
    <property type="protein sequence ID" value="PIL47061.1"/>
    <property type="molecule type" value="Genomic_DNA"/>
</dbReference>
<keyword evidence="16" id="KW-1185">Reference proteome</keyword>
<evidence type="ECO:0000256" key="12">
    <source>
        <dbReference type="SAM" id="SignalP"/>
    </source>
</evidence>
<feature type="domain" description="TonB-dependent receptor-like beta-barrel" evidence="13">
    <location>
        <begin position="368"/>
        <end position="871"/>
    </location>
</feature>
<accession>A0A2G8TLX2</accession>
<comment type="subcellular location">
    <subcellularLocation>
        <location evidence="1 10">Cell outer membrane</location>
        <topology evidence="1 10">Multi-pass membrane protein</topology>
    </subcellularLocation>
</comment>
<evidence type="ECO:0000256" key="5">
    <source>
        <dbReference type="ARBA" id="ARBA00022692"/>
    </source>
</evidence>
<dbReference type="PANTHER" id="PTHR47234:SF2">
    <property type="entry name" value="TONB-DEPENDENT RECEPTOR"/>
    <property type="match status" value="1"/>
</dbReference>
<dbReference type="PANTHER" id="PTHR47234">
    <property type="match status" value="1"/>
</dbReference>
<name>A0A2G8TLX2_9BURK</name>
<feature type="domain" description="TonB-dependent receptor plug" evidence="14">
    <location>
        <begin position="55"/>
        <end position="166"/>
    </location>
</feature>
<dbReference type="GO" id="GO:0009279">
    <property type="term" value="C:cell outer membrane"/>
    <property type="evidence" value="ECO:0007669"/>
    <property type="project" value="UniProtKB-SubCell"/>
</dbReference>
<dbReference type="InterPro" id="IPR012910">
    <property type="entry name" value="Plug_dom"/>
</dbReference>
<dbReference type="InterPro" id="IPR039426">
    <property type="entry name" value="TonB-dep_rcpt-like"/>
</dbReference>
<dbReference type="InterPro" id="IPR037066">
    <property type="entry name" value="Plug_dom_sf"/>
</dbReference>
<evidence type="ECO:0000259" key="14">
    <source>
        <dbReference type="Pfam" id="PF07715"/>
    </source>
</evidence>
<evidence type="ECO:0000259" key="13">
    <source>
        <dbReference type="Pfam" id="PF00593"/>
    </source>
</evidence>
<keyword evidence="12" id="KW-0732">Signal</keyword>
<proteinExistence type="inferred from homology"/>
<protein>
    <submittedName>
        <fullName evidence="15">TonB-dependent receptor</fullName>
    </submittedName>
</protein>
<evidence type="ECO:0000256" key="3">
    <source>
        <dbReference type="ARBA" id="ARBA00022448"/>
    </source>
</evidence>
<dbReference type="InterPro" id="IPR036942">
    <property type="entry name" value="Beta-barrel_TonB_sf"/>
</dbReference>
<gene>
    <name evidence="15" type="ORF">CR105_02675</name>
</gene>
<keyword evidence="7 10" id="KW-0472">Membrane</keyword>
<keyword evidence="6 11" id="KW-0798">TonB box</keyword>
<dbReference type="OrthoDB" id="8530571at2"/>
<evidence type="ECO:0000313" key="15">
    <source>
        <dbReference type="EMBL" id="PIL47061.1"/>
    </source>
</evidence>
<keyword evidence="8 15" id="KW-0675">Receptor</keyword>
<evidence type="ECO:0000256" key="8">
    <source>
        <dbReference type="ARBA" id="ARBA00023170"/>
    </source>
</evidence>
<dbReference type="Pfam" id="PF07715">
    <property type="entry name" value="Plug"/>
    <property type="match status" value="1"/>
</dbReference>
<evidence type="ECO:0000256" key="2">
    <source>
        <dbReference type="ARBA" id="ARBA00009810"/>
    </source>
</evidence>
<dbReference type="AlphaFoldDB" id="A0A2G8TLX2"/>
<comment type="caution">
    <text evidence="15">The sequence shown here is derived from an EMBL/GenBank/DDBJ whole genome shotgun (WGS) entry which is preliminary data.</text>
</comment>
<feature type="chain" id="PRO_5013963704" evidence="12">
    <location>
        <begin position="21"/>
        <end position="907"/>
    </location>
</feature>
<keyword evidence="4 10" id="KW-1134">Transmembrane beta strand</keyword>
<keyword evidence="3 10" id="KW-0813">Transport</keyword>
<evidence type="ECO:0000256" key="10">
    <source>
        <dbReference type="PROSITE-ProRule" id="PRU01360"/>
    </source>
</evidence>
<sequence length="907" mass="96287">MSRTTIYLAVLALAHGIAQAQQDAVQPAPPPVADAVPGEMQQVAVTGTRIRSAKLTSTSPVSQFTDADIALTRAITVEDFSVKLPQLAGGVNGTSAGSDGFGAQTLDLRNLGQSRTLVLINGTRAIPFGFRNAVDVNFIPAPLLKRVDVLTGGAAAVYGADAIAGVVNFVINDKFQGLQTSANYRRSADGGAQKGVNLTGGMALGDKGSIVGYLEVTERDSVLAGERAFAGLKPTLRPGTGGNFVDVASGRAFSYTDAGQFTTAKQSTDFTPGYTLVQPLKRVNASTFFSYELSDAVEAYGRLMYSRVNTVGAPTTGQAPALLSGVFAVNESNTSIPAAVRNQLTFVGGVARVQVDRSLGELGVITIDNERDTYQAQVGARGAVTGNINWDFYVQSGRSAESLVVHGDALKSGAAALVNRTNIFGPGADLSSIAQDFDYGDRVRKQLVTAATVSGDSSDAFKLPAGPVGFAVGIEARRETGDFAYNRALALSFNQAAVSGPTAPPSFRAKEIYGEVLVPILANKPLIQNLSLEGAVRRSFYSKSLGEDKAYTTDKVGASWTVNDDLRFRATKQSVIREPNMGEYANPVFSIPFNSLVTTARLRPRYQGDPCALGTGDAAQCKRFGAPAPGSYNSLDAAVLGGGYFFGGNPDISAEKGDTRTLGIVLTPTFVKGLSLTVDYYSIKLKDAVGQVQPVDALTSCYITDPRADNPLCQAVTRDPATGRIKDAYPVDRNLAFIKQEGFDIDASYKHNVPFGLPGKKLSWQYQAAVVKSYSIQKNPVLDPIDCKGSYGFRCSSDAVSLVAPAYRHRASMAWDFDAVTAQLGWKRVGKVKDSTVGSTESIGAQDYFDLNFSLRPSIAGLTVNVGIDNLFDKQPPMPANAAIFNTYPDTYNVLGRSLGFTVTYKR</sequence>
<dbReference type="Pfam" id="PF00593">
    <property type="entry name" value="TonB_dep_Rec_b-barrel"/>
    <property type="match status" value="1"/>
</dbReference>
<evidence type="ECO:0000256" key="11">
    <source>
        <dbReference type="RuleBase" id="RU003357"/>
    </source>
</evidence>
<dbReference type="PROSITE" id="PS52016">
    <property type="entry name" value="TONB_DEPENDENT_REC_3"/>
    <property type="match status" value="1"/>
</dbReference>
<dbReference type="SUPFAM" id="SSF56935">
    <property type="entry name" value="Porins"/>
    <property type="match status" value="1"/>
</dbReference>
<evidence type="ECO:0000256" key="9">
    <source>
        <dbReference type="ARBA" id="ARBA00023237"/>
    </source>
</evidence>
<evidence type="ECO:0000256" key="1">
    <source>
        <dbReference type="ARBA" id="ARBA00004571"/>
    </source>
</evidence>
<organism evidence="15 16">
    <name type="scientific">Massilia eurypsychrophila</name>
    <dbReference type="NCBI Taxonomy" id="1485217"/>
    <lineage>
        <taxon>Bacteria</taxon>
        <taxon>Pseudomonadati</taxon>
        <taxon>Pseudomonadota</taxon>
        <taxon>Betaproteobacteria</taxon>
        <taxon>Burkholderiales</taxon>
        <taxon>Oxalobacteraceae</taxon>
        <taxon>Telluria group</taxon>
        <taxon>Massilia</taxon>
    </lineage>
</organism>
<dbReference type="Proteomes" id="UP000230390">
    <property type="component" value="Unassembled WGS sequence"/>
</dbReference>
<dbReference type="Gene3D" id="2.40.170.20">
    <property type="entry name" value="TonB-dependent receptor, beta-barrel domain"/>
    <property type="match status" value="1"/>
</dbReference>
<evidence type="ECO:0000256" key="6">
    <source>
        <dbReference type="ARBA" id="ARBA00023077"/>
    </source>
</evidence>
<evidence type="ECO:0000313" key="16">
    <source>
        <dbReference type="Proteomes" id="UP000230390"/>
    </source>
</evidence>
<dbReference type="RefSeq" id="WP_099786862.1">
    <property type="nucleotide sequence ID" value="NZ_JBHLYV010000100.1"/>
</dbReference>
<dbReference type="Gene3D" id="2.170.130.10">
    <property type="entry name" value="TonB-dependent receptor, plug domain"/>
    <property type="match status" value="1"/>
</dbReference>
<reference evidence="15 16" key="1">
    <citation type="submission" date="2017-10" db="EMBL/GenBank/DDBJ databases">
        <title>Massilia psychrophilum sp. nov., a novel purple-pigmented bacterium isolated from Tianshan glacier, Xinjiang Municipality, China.</title>
        <authorList>
            <person name="Wang H."/>
        </authorList>
    </citation>
    <scope>NUCLEOTIDE SEQUENCE [LARGE SCALE GENOMIC DNA]</scope>
    <source>
        <strain evidence="15 16">JCM 30074</strain>
    </source>
</reference>
<dbReference type="InterPro" id="IPR000531">
    <property type="entry name" value="Beta-barrel_TonB"/>
</dbReference>
<feature type="signal peptide" evidence="12">
    <location>
        <begin position="1"/>
        <end position="20"/>
    </location>
</feature>
<comment type="similarity">
    <text evidence="2 10 11">Belongs to the TonB-dependent receptor family.</text>
</comment>
<evidence type="ECO:0000256" key="7">
    <source>
        <dbReference type="ARBA" id="ARBA00023136"/>
    </source>
</evidence>
<keyword evidence="5 10" id="KW-0812">Transmembrane</keyword>
<keyword evidence="9 10" id="KW-0998">Cell outer membrane</keyword>